<reference evidence="7 8" key="1">
    <citation type="submission" date="2019-08" db="EMBL/GenBank/DDBJ databases">
        <title>The genome of the soybean aphid Biotype 1, its phylome, world population structure and adaptation to the North American continent.</title>
        <authorList>
            <person name="Giordano R."/>
            <person name="Donthu R.K."/>
            <person name="Hernandez A.G."/>
            <person name="Wright C.L."/>
            <person name="Zimin A.V."/>
        </authorList>
    </citation>
    <scope>NUCLEOTIDE SEQUENCE [LARGE SCALE GENOMIC DNA]</scope>
    <source>
        <tissue evidence="7">Whole aphids</tissue>
    </source>
</reference>
<dbReference type="PANTHER" id="PTHR23241">
    <property type="entry name" value="LATE EMBRYOGENESIS ABUNDANT PLANTS LEA-RELATED"/>
    <property type="match status" value="1"/>
</dbReference>
<protein>
    <recommendedName>
        <fullName evidence="6">TMEM205-like domain-containing protein</fullName>
    </recommendedName>
</protein>
<accession>A0A6G0TFT3</accession>
<feature type="transmembrane region" description="Helical" evidence="5">
    <location>
        <begin position="83"/>
        <end position="106"/>
    </location>
</feature>
<keyword evidence="2 5" id="KW-0812">Transmembrane</keyword>
<evidence type="ECO:0000259" key="6">
    <source>
        <dbReference type="Pfam" id="PF13664"/>
    </source>
</evidence>
<dbReference type="PANTHER" id="PTHR23241:SF102">
    <property type="entry name" value="LD23009P"/>
    <property type="match status" value="1"/>
</dbReference>
<evidence type="ECO:0000313" key="7">
    <source>
        <dbReference type="EMBL" id="KAE9532159.1"/>
    </source>
</evidence>
<feature type="domain" description="TMEM205-like" evidence="6">
    <location>
        <begin position="135"/>
        <end position="200"/>
    </location>
</feature>
<dbReference type="AlphaFoldDB" id="A0A6G0TFT3"/>
<keyword evidence="8" id="KW-1185">Reference proteome</keyword>
<evidence type="ECO:0000256" key="3">
    <source>
        <dbReference type="ARBA" id="ARBA00022989"/>
    </source>
</evidence>
<gene>
    <name evidence="7" type="ORF">AGLY_010361</name>
</gene>
<dbReference type="InterPro" id="IPR053009">
    <property type="entry name" value="Xanthocillin_Biosynth-Assoc"/>
</dbReference>
<dbReference type="GO" id="GO:0016020">
    <property type="term" value="C:membrane"/>
    <property type="evidence" value="ECO:0007669"/>
    <property type="project" value="UniProtKB-SubCell"/>
</dbReference>
<evidence type="ECO:0000256" key="2">
    <source>
        <dbReference type="ARBA" id="ARBA00022692"/>
    </source>
</evidence>
<feature type="transmembrane region" description="Helical" evidence="5">
    <location>
        <begin position="126"/>
        <end position="157"/>
    </location>
</feature>
<dbReference type="Proteomes" id="UP000475862">
    <property type="component" value="Unassembled WGS sequence"/>
</dbReference>
<dbReference type="InterPro" id="IPR025423">
    <property type="entry name" value="TMEM205-like"/>
</dbReference>
<sequence length="319" mass="35702">MCGTANHKSEHGHGHPHHLFRVPAADAAAYEYLAKEKKAPAMATKRPADRKKTGDALTALTRSTVDKFTSYFGEFQKSPAYKVLFFTQPAHVIMALAVTLVAASMLPGDMKKTSNTTGESVKPRTFVNFVYLAAFCTHVGAQFWMTFISGLSLYFNLARHAFGDVQKILFPKYFSLNSLLSAITLIQFGKMHVAANMWDVHTYLQVHTIYKYVLITTILKNNTYLRDILLFVLSLCFLLELMIRLYVVPPLLRLITVKTAIEKSAGVGNEVGRYDLGPLVDCPHYMAIHRAFRQVHLFVAIGNVVTMMCTAFHLAYIAA</sequence>
<keyword evidence="4 5" id="KW-0472">Membrane</keyword>
<evidence type="ECO:0000256" key="4">
    <source>
        <dbReference type="ARBA" id="ARBA00023136"/>
    </source>
</evidence>
<feature type="transmembrane region" description="Helical" evidence="5">
    <location>
        <begin position="295"/>
        <end position="318"/>
    </location>
</feature>
<organism evidence="7 8">
    <name type="scientific">Aphis glycines</name>
    <name type="common">Soybean aphid</name>
    <dbReference type="NCBI Taxonomy" id="307491"/>
    <lineage>
        <taxon>Eukaryota</taxon>
        <taxon>Metazoa</taxon>
        <taxon>Ecdysozoa</taxon>
        <taxon>Arthropoda</taxon>
        <taxon>Hexapoda</taxon>
        <taxon>Insecta</taxon>
        <taxon>Pterygota</taxon>
        <taxon>Neoptera</taxon>
        <taxon>Paraneoptera</taxon>
        <taxon>Hemiptera</taxon>
        <taxon>Sternorrhyncha</taxon>
        <taxon>Aphidomorpha</taxon>
        <taxon>Aphidoidea</taxon>
        <taxon>Aphididae</taxon>
        <taxon>Aphidini</taxon>
        <taxon>Aphis</taxon>
        <taxon>Aphis</taxon>
    </lineage>
</organism>
<dbReference type="OrthoDB" id="1641132at2759"/>
<comment type="subcellular location">
    <subcellularLocation>
        <location evidence="1">Membrane</location>
    </subcellularLocation>
</comment>
<feature type="transmembrane region" description="Helical" evidence="5">
    <location>
        <begin position="228"/>
        <end position="247"/>
    </location>
</feature>
<comment type="caution">
    <text evidence="7">The sequence shown here is derived from an EMBL/GenBank/DDBJ whole genome shotgun (WGS) entry which is preliminary data.</text>
</comment>
<proteinExistence type="predicted"/>
<dbReference type="EMBL" id="VYZN01000040">
    <property type="protein sequence ID" value="KAE9532159.1"/>
    <property type="molecule type" value="Genomic_DNA"/>
</dbReference>
<evidence type="ECO:0000256" key="1">
    <source>
        <dbReference type="ARBA" id="ARBA00004370"/>
    </source>
</evidence>
<evidence type="ECO:0000256" key="5">
    <source>
        <dbReference type="SAM" id="Phobius"/>
    </source>
</evidence>
<name>A0A6G0TFT3_APHGL</name>
<evidence type="ECO:0000313" key="8">
    <source>
        <dbReference type="Proteomes" id="UP000475862"/>
    </source>
</evidence>
<keyword evidence="3 5" id="KW-1133">Transmembrane helix</keyword>
<dbReference type="Pfam" id="PF13664">
    <property type="entry name" value="DUF4149"/>
    <property type="match status" value="1"/>
</dbReference>